<dbReference type="Pfam" id="PF09992">
    <property type="entry name" value="NAGPA"/>
    <property type="match status" value="1"/>
</dbReference>
<dbReference type="InterPro" id="IPR036116">
    <property type="entry name" value="FN3_sf"/>
</dbReference>
<evidence type="ECO:0000313" key="3">
    <source>
        <dbReference type="EMBL" id="TCU59009.1"/>
    </source>
</evidence>
<dbReference type="InterPro" id="IPR004843">
    <property type="entry name" value="Calcineurin-like_PHP"/>
</dbReference>
<dbReference type="InterPro" id="IPR013783">
    <property type="entry name" value="Ig-like_fold"/>
</dbReference>
<feature type="domain" description="Fibronectin type-III" evidence="2">
    <location>
        <begin position="1780"/>
        <end position="1871"/>
    </location>
</feature>
<dbReference type="Gene3D" id="2.60.40.380">
    <property type="entry name" value="Purple acid phosphatase-like, N-terminal"/>
    <property type="match status" value="1"/>
</dbReference>
<keyword evidence="4" id="KW-1185">Reference proteome</keyword>
<dbReference type="InterPro" id="IPR008963">
    <property type="entry name" value="Purple_acid_Pase-like_N"/>
</dbReference>
<evidence type="ECO:0000313" key="4">
    <source>
        <dbReference type="Proteomes" id="UP000295773"/>
    </source>
</evidence>
<feature type="domain" description="Fibronectin type-III" evidence="2">
    <location>
        <begin position="1875"/>
        <end position="1966"/>
    </location>
</feature>
<organism evidence="3 4">
    <name type="scientific">Longicatena caecimuris</name>
    <dbReference type="NCBI Taxonomy" id="1796635"/>
    <lineage>
        <taxon>Bacteria</taxon>
        <taxon>Bacillati</taxon>
        <taxon>Bacillota</taxon>
        <taxon>Erysipelotrichia</taxon>
        <taxon>Erysipelotrichales</taxon>
        <taxon>Erysipelotrichaceae</taxon>
        <taxon>Longicatena</taxon>
    </lineage>
</organism>
<evidence type="ECO:0000256" key="1">
    <source>
        <dbReference type="ARBA" id="ARBA00022729"/>
    </source>
</evidence>
<dbReference type="SMART" id="SM00060">
    <property type="entry name" value="FN3"/>
    <property type="match status" value="5"/>
</dbReference>
<dbReference type="Gene3D" id="2.60.40.10">
    <property type="entry name" value="Immunoglobulins"/>
    <property type="match status" value="6"/>
</dbReference>
<dbReference type="GO" id="GO:0046872">
    <property type="term" value="F:metal ion binding"/>
    <property type="evidence" value="ECO:0007669"/>
    <property type="project" value="InterPro"/>
</dbReference>
<dbReference type="InterPro" id="IPR015914">
    <property type="entry name" value="PAPs_N"/>
</dbReference>
<proteinExistence type="predicted"/>
<protein>
    <submittedName>
        <fullName evidence="3">Fibronectin type III domain protein</fullName>
    </submittedName>
</protein>
<dbReference type="SUPFAM" id="SSF49265">
    <property type="entry name" value="Fibronectin type III"/>
    <property type="match status" value="3"/>
</dbReference>
<dbReference type="SUPFAM" id="SSF49363">
    <property type="entry name" value="Purple acid phosphatase, N-terminal domain"/>
    <property type="match status" value="1"/>
</dbReference>
<dbReference type="Gene3D" id="2.60.120.430">
    <property type="entry name" value="Galactose-binding lectin"/>
    <property type="match status" value="1"/>
</dbReference>
<dbReference type="EMBL" id="SMBP01000012">
    <property type="protein sequence ID" value="TCU59009.1"/>
    <property type="molecule type" value="Genomic_DNA"/>
</dbReference>
<feature type="domain" description="Fibronectin type-III" evidence="2">
    <location>
        <begin position="1682"/>
        <end position="1776"/>
    </location>
</feature>
<dbReference type="Gene3D" id="2.60.40.1080">
    <property type="match status" value="1"/>
</dbReference>
<comment type="caution">
    <text evidence="3">The sequence shown here is derived from an EMBL/GenBank/DDBJ whole genome shotgun (WGS) entry which is preliminary data.</text>
</comment>
<dbReference type="InterPro" id="IPR039331">
    <property type="entry name" value="PAPs-like"/>
</dbReference>
<dbReference type="InterPro" id="IPR003961">
    <property type="entry name" value="FN3_dom"/>
</dbReference>
<name>A0A4R3TCN1_9FIRM</name>
<dbReference type="SUPFAM" id="SSF56300">
    <property type="entry name" value="Metallo-dependent phosphatases"/>
    <property type="match status" value="1"/>
</dbReference>
<dbReference type="InterPro" id="IPR018711">
    <property type="entry name" value="NAGPA"/>
</dbReference>
<dbReference type="GO" id="GO:0003993">
    <property type="term" value="F:acid phosphatase activity"/>
    <property type="evidence" value="ECO:0007669"/>
    <property type="project" value="InterPro"/>
</dbReference>
<evidence type="ECO:0000259" key="2">
    <source>
        <dbReference type="PROSITE" id="PS50853"/>
    </source>
</evidence>
<dbReference type="Pfam" id="PF00149">
    <property type="entry name" value="Metallophos"/>
    <property type="match status" value="1"/>
</dbReference>
<keyword evidence="1" id="KW-0732">Signal</keyword>
<reference evidence="3 4" key="1">
    <citation type="submission" date="2019-03" db="EMBL/GenBank/DDBJ databases">
        <title>Genomic Encyclopedia of Type Strains, Phase IV (KMG-IV): sequencing the most valuable type-strain genomes for metagenomic binning, comparative biology and taxonomic classification.</title>
        <authorList>
            <person name="Goeker M."/>
        </authorList>
    </citation>
    <scope>NUCLEOTIDE SEQUENCE [LARGE SCALE GENOMIC DNA]</scope>
    <source>
        <strain evidence="3 4">DSM 29481</strain>
    </source>
</reference>
<dbReference type="Proteomes" id="UP000295773">
    <property type="component" value="Unassembled WGS sequence"/>
</dbReference>
<gene>
    <name evidence="3" type="ORF">EDD61_11237</name>
</gene>
<dbReference type="PANTHER" id="PTHR22953:SF153">
    <property type="entry name" value="PURPLE ACID PHOSPHATASE"/>
    <property type="match status" value="1"/>
</dbReference>
<dbReference type="Pfam" id="PF00041">
    <property type="entry name" value="fn3"/>
    <property type="match status" value="3"/>
</dbReference>
<sequence length="2244" mass="250218">MRKFMRKRLKKGLSLVLTFIMVFNVVFSFQMEQAHAKINVNNDKLPDGYVLVKKTDKTIAPGISETEIVTNTTKGDKQQIDYMMEVQMSKDSPTKVVASYGSNYDASSWELATMAEQAKGYEDYMKKNGIKNETVVAAVNADFFHMGTGEPQGALVMNGKIIKQPIDTYFCITKEGKAEIRDASQPMDDCEQAVGGGPFLVKNGEPQMIPDMVRMTRAAIGLKADGSIVTFTTHGISDQSSGHTVPEMASLLAAAGCVTAINLDGGGSATYMARYEGTNALEARNNPSDGKLRAVSSGLLFLSTSVKDGKFDHSSISPNDEVYTPNQTVKFNATGVDGGGGEAPMPAGVTWAVEDQSIGTIDANTGVVTLKDKEGTLVVNQMYQGRVVGTASIEVRHPDEISFKTEEISLGFEAESSLGLEVRWQKRNVHIKGGDIEWEVSNPKMGHFDGNTFITSDGETLEGTVTGYSKYNRDVKGSIHVIVGKLPTVAWDFEDQKQINEETGEETIIPAKEYWKIGHDGEDTPFITMASAEDTGVSAEIVDIDTGEVRMGKNALKLSYDFTNSANTTRGAYFGTKDNYEIPGSPTAIGVWVYAPEGIDNFWLRGQVAYQQANGEWVEAGSSMYVDFTYQTNQELPDHSHVSKEDAGINWTGWKYLEADLTGKGATKFKLAKGATFRIMYVPGIEMGSKTAGEIYLDNMQFVYGTNVDDTDSPIIDKVQYSTDNQKFQTFGDNDVITSNKISFMSTFHDVENKYTKGMEYDLIRMYVDGVNVGVKGQDESGGTIFADNFIVDSSKNVSYLYDMELANGVHSIRTVIRDKGGNETEQTHYFMVKGENAKHTTLSLEPATTENPVLNKPYDLEIKTNRLEDLDEITTKIAIKKEFAQNYEIIWNEDFGKVEDSYNSAKGVLTLKGKRNTEAAVTGEGVVATIRLKMPSDVKKGTQLTYLVQSGQATYNSEKPEHYAKSFSTKKTSIEIIAPLTLKTDTMFVGMSGKIYVVDASGKAVEGAEIFNVDTNQSLGTTNADGYIETDALNQAVAMFSIYAKKGEDVSFILTDYSFAIAGNEDGSPQYVMSHASKDVNTQKSVTWFTDPFKSQNKAIMQIATKADFDANKEKAFKNVTGTTELIKLDGSANVEDNHAFRLNSVIATGLSSGTAYVYRVGDGDKWSDLKSFTTPYKNKNVNFFVLGDIQTLDMDRTHRIADALMNNGIKYDFGLQTGDAVDNGAKFEYWDGIANLYGELFNSLDMIHVFGNHEYEGDLTGDNSKAIYNIPSENNGDYYSFEYGNMYFAVINFTKDTNRLNRAASWLVEDAKKSDATWKVLAIHQPAYYTNPTGGNDIINKIIPPACDAAGIDFVFSGHDHTYNRTKPLKGGKVDKDNGTVYLISGTTGDKTYPTTDTGFEFDKYITTFDGVYMSVSATTKEFTIEAREANGNILDTYTRTKEYKCDKDGHEYEIVDGYAVCIHCKETISLKSFTGIAKDKATGKYMGFLGGQKQIGWKQFADTMYYFNADGYSEDVEIVYHDDPSCMIRERTKYYCPAANEYKEIVGTRAPLHEYETQPDGTRICKVCGWRQVSVDEIDVTTEYDGYYYTGGKRTPKIVVSYTDEKGKKTVFRQGADFEYLVHYGKDATDSEPAVNNVLPGKGYFEIIPVEINIGDAVDRHRGSITGRKYFSFDILVQNPKRMTASDVTMHEATLTWDKASNITGYELYQYSDETKAYEMIQKFDNPNVNTYTVKQLTSSTKYKFKVRSYLNVDGKTYYSSDSKELNVTTKVLAVAAPKNVTSSNVTQDALTLSWDKAADVEGYQVYQYNEKTNKYDLAKTVKTTSCTIQNLNPNKQYAFKVRAYAKADGKTYYSSYTTTYKVRTKALTVTTPENVTLTDIKHTSATIAWNKVSNVSGYKVYKLDTKAKKYVAIATLTQTSYKLQNLAPETTYVYKVRAFVTIDGTNHYSDYTKPKTLKTKAEPVPSAINAPKLNPIKASKGILTLTWNKVSDATGYNIYHYNRKTLKYENIGWTKNTTVQLKDQPKGEIDTYRVKAYYKKNGKTVISKYSNAQSAKLFDSTKLSSVTQKDEQLKFSWSKVNGVGGYSIYRYDNVKKAWQYLGATTKTTYTDKAPVAGKRYLYRVLPYGRVNGVAFFGSYSSSVEGMMLKETKIKDVKSYVGKIQFSWDKVPGAQGYNVYRYNNKTKKWETMKSVLKGTTYNDTNVKAGEVYRYRVRPYYWSSTHKVKYGEYTKYVGIRAR</sequence>
<accession>A0A4R3TCN1</accession>
<dbReference type="CDD" id="cd00063">
    <property type="entry name" value="FN3"/>
    <property type="match status" value="4"/>
</dbReference>
<dbReference type="PROSITE" id="PS50853">
    <property type="entry name" value="FN3"/>
    <property type="match status" value="3"/>
</dbReference>
<dbReference type="PANTHER" id="PTHR22953">
    <property type="entry name" value="ACID PHOSPHATASE RELATED"/>
    <property type="match status" value="1"/>
</dbReference>
<dbReference type="Pfam" id="PF16656">
    <property type="entry name" value="Pur_ac_phosph_N"/>
    <property type="match status" value="1"/>
</dbReference>
<dbReference type="Gene3D" id="3.60.21.10">
    <property type="match status" value="1"/>
</dbReference>
<dbReference type="InterPro" id="IPR029052">
    <property type="entry name" value="Metallo-depent_PP-like"/>
</dbReference>